<evidence type="ECO:0000313" key="2">
    <source>
        <dbReference type="EMBL" id="MDW8549547.1"/>
    </source>
</evidence>
<keyword evidence="1" id="KW-0175">Coiled coil</keyword>
<evidence type="ECO:0000313" key="3">
    <source>
        <dbReference type="Proteomes" id="UP001204439"/>
    </source>
</evidence>
<keyword evidence="3" id="KW-1185">Reference proteome</keyword>
<organism evidence="2 3">
    <name type="scientific">Epilithonimonas ginsengisoli</name>
    <dbReference type="NCBI Taxonomy" id="1245592"/>
    <lineage>
        <taxon>Bacteria</taxon>
        <taxon>Pseudomonadati</taxon>
        <taxon>Bacteroidota</taxon>
        <taxon>Flavobacteriia</taxon>
        <taxon>Flavobacteriales</taxon>
        <taxon>Weeksellaceae</taxon>
        <taxon>Chryseobacterium group</taxon>
        <taxon>Epilithonimonas</taxon>
    </lineage>
</organism>
<protein>
    <submittedName>
        <fullName evidence="2">Uncharacterized protein</fullName>
    </submittedName>
</protein>
<dbReference type="EMBL" id="JAMXLT020000019">
    <property type="protein sequence ID" value="MDW8549547.1"/>
    <property type="molecule type" value="Genomic_DNA"/>
</dbReference>
<name>A0ABU4JIQ5_9FLAO</name>
<sequence length="187" mass="21816">MERIILNFNEAAYNAECEKIREAAAQLNGEIIDLKNEFEINFSDAQLNNLFIYKKNIEKFCDSLYPEIRPLKFRTEARTEVLKAISKIVSNDFIYNNGINSADFFTVQKGIITVREESFETIRSKFEVSLETERAKEAYDLHNTAFEAVNAIFKMAKEKGGTLHITHLFQYDRDFNLQKTELLYNMI</sequence>
<feature type="coiled-coil region" evidence="1">
    <location>
        <begin position="10"/>
        <end position="37"/>
    </location>
</feature>
<reference evidence="2 3" key="1">
    <citation type="submission" date="2023-11" db="EMBL/GenBank/DDBJ databases">
        <title>First isolation, identification, and characterization of non-pathogenic Epilithonimonas ginsengisoli isolated from diseased farmed rainbow trout (Oncorhynchus mykiss) in Chile.</title>
        <authorList>
            <person name="Miranda C.D."/>
            <person name="Irgang R."/>
            <person name="Concha C."/>
            <person name="Rojas R."/>
            <person name="Avendano R."/>
        </authorList>
    </citation>
    <scope>NUCLEOTIDE SEQUENCE [LARGE SCALE GENOMIC DNA]</scope>
    <source>
        <strain evidence="2 3">FP99</strain>
    </source>
</reference>
<gene>
    <name evidence="2" type="ORF">NG800_011545</name>
</gene>
<dbReference type="Proteomes" id="UP001204439">
    <property type="component" value="Unassembled WGS sequence"/>
</dbReference>
<comment type="caution">
    <text evidence="2">The sequence shown here is derived from an EMBL/GenBank/DDBJ whole genome shotgun (WGS) entry which is preliminary data.</text>
</comment>
<dbReference type="RefSeq" id="WP_063969315.1">
    <property type="nucleotide sequence ID" value="NZ_JAMXLT020000019.1"/>
</dbReference>
<proteinExistence type="predicted"/>
<accession>A0ABU4JIQ5</accession>
<evidence type="ECO:0000256" key="1">
    <source>
        <dbReference type="SAM" id="Coils"/>
    </source>
</evidence>